<dbReference type="EMBL" id="AP025314">
    <property type="protein sequence ID" value="BDD11277.1"/>
    <property type="molecule type" value="Genomic_DNA"/>
</dbReference>
<dbReference type="Proteomes" id="UP001348817">
    <property type="component" value="Chromosome"/>
</dbReference>
<dbReference type="SUPFAM" id="SSF109854">
    <property type="entry name" value="DinB/YfiT-like putative metalloenzymes"/>
    <property type="match status" value="1"/>
</dbReference>
<evidence type="ECO:0000259" key="1">
    <source>
        <dbReference type="Pfam" id="PF12867"/>
    </source>
</evidence>
<dbReference type="RefSeq" id="WP_338392781.1">
    <property type="nucleotide sequence ID" value="NZ_AP025314.1"/>
</dbReference>
<dbReference type="Gene3D" id="1.20.120.450">
    <property type="entry name" value="dinb family like domain"/>
    <property type="match status" value="1"/>
</dbReference>
<keyword evidence="2" id="KW-0378">Hydrolase</keyword>
<reference evidence="2 3" key="1">
    <citation type="submission" date="2021-12" db="EMBL/GenBank/DDBJ databases">
        <title>Genome sequencing of bacteria with rrn-lacking chromosome and rrn-plasmid.</title>
        <authorList>
            <person name="Anda M."/>
            <person name="Iwasaki W."/>
        </authorList>
    </citation>
    <scope>NUCLEOTIDE SEQUENCE [LARGE SCALE GENOMIC DNA]</scope>
    <source>
        <strain evidence="2 3">DSM 100852</strain>
    </source>
</reference>
<evidence type="ECO:0000313" key="3">
    <source>
        <dbReference type="Proteomes" id="UP001348817"/>
    </source>
</evidence>
<evidence type="ECO:0000313" key="2">
    <source>
        <dbReference type="EMBL" id="BDD11277.1"/>
    </source>
</evidence>
<dbReference type="InterPro" id="IPR024775">
    <property type="entry name" value="DinB-like"/>
</dbReference>
<dbReference type="KEGG" id="fax:FUAX_37090"/>
<dbReference type="NCBIfam" id="NF009807">
    <property type="entry name" value="PRK13291.1"/>
    <property type="match status" value="1"/>
</dbReference>
<proteinExistence type="predicted"/>
<dbReference type="GO" id="GO:0016787">
    <property type="term" value="F:hydrolase activity"/>
    <property type="evidence" value="ECO:0007669"/>
    <property type="project" value="UniProtKB-KW"/>
</dbReference>
<dbReference type="InterPro" id="IPR034660">
    <property type="entry name" value="DinB/YfiT-like"/>
</dbReference>
<gene>
    <name evidence="2" type="ORF">FUAX_37090</name>
</gene>
<name>A0AAU9CTE6_9BACT</name>
<accession>A0AAU9CTE6</accession>
<sequence length="182" mass="21272">MEHLRFPIGHFHAPEMIIPSDIEQWIEDIEKFPMLLTEELIGLSQEQLEWSYRPDGWSIRQLTHHCADSHMNSFIRFKLALTEDKPVIKPYEEALWAKLPDNESDVTESLFILKGLHARWVQLLKNLSYKDLDREFVHPENGQTVSVAENIGIYAWHGKHHLEHIRLAKGFKGDMAKALEIL</sequence>
<dbReference type="AlphaFoldDB" id="A0AAU9CTE6"/>
<feature type="domain" description="DinB-like" evidence="1">
    <location>
        <begin position="34"/>
        <end position="165"/>
    </location>
</feature>
<organism evidence="2 3">
    <name type="scientific">Fulvitalea axinellae</name>
    <dbReference type="NCBI Taxonomy" id="1182444"/>
    <lineage>
        <taxon>Bacteria</taxon>
        <taxon>Pseudomonadati</taxon>
        <taxon>Bacteroidota</taxon>
        <taxon>Cytophagia</taxon>
        <taxon>Cytophagales</taxon>
        <taxon>Persicobacteraceae</taxon>
        <taxon>Fulvitalea</taxon>
    </lineage>
</organism>
<dbReference type="Pfam" id="PF12867">
    <property type="entry name" value="DinB_2"/>
    <property type="match status" value="1"/>
</dbReference>
<keyword evidence="3" id="KW-1185">Reference proteome</keyword>
<protein>
    <submittedName>
        <fullName evidence="2">Metal-dependent hydrolase</fullName>
    </submittedName>
</protein>